<evidence type="ECO:0008006" key="2">
    <source>
        <dbReference type="Google" id="ProtNLM"/>
    </source>
</evidence>
<protein>
    <recommendedName>
        <fullName evidence="2">Peptidase A2 domain-containing protein</fullName>
    </recommendedName>
</protein>
<dbReference type="EMBL" id="KI913981">
    <property type="protein sequence ID" value="ETV95434.1"/>
    <property type="molecule type" value="Genomic_DNA"/>
</dbReference>
<reference evidence="1" key="1">
    <citation type="submission" date="2013-12" db="EMBL/GenBank/DDBJ databases">
        <title>The Genome Sequence of Aphanomyces invadans NJM9701.</title>
        <authorList>
            <consortium name="The Broad Institute Genomics Platform"/>
            <person name="Russ C."/>
            <person name="Tyler B."/>
            <person name="van West P."/>
            <person name="Dieguez-Uribeondo J."/>
            <person name="Young S.K."/>
            <person name="Zeng Q."/>
            <person name="Gargeya S."/>
            <person name="Fitzgerald M."/>
            <person name="Abouelleil A."/>
            <person name="Alvarado L."/>
            <person name="Chapman S.B."/>
            <person name="Gainer-Dewar J."/>
            <person name="Goldberg J."/>
            <person name="Griggs A."/>
            <person name="Gujja S."/>
            <person name="Hansen M."/>
            <person name="Howarth C."/>
            <person name="Imamovic A."/>
            <person name="Ireland A."/>
            <person name="Larimer J."/>
            <person name="McCowan C."/>
            <person name="Murphy C."/>
            <person name="Pearson M."/>
            <person name="Poon T.W."/>
            <person name="Priest M."/>
            <person name="Roberts A."/>
            <person name="Saif S."/>
            <person name="Shea T."/>
            <person name="Sykes S."/>
            <person name="Wortman J."/>
            <person name="Nusbaum C."/>
            <person name="Birren B."/>
        </authorList>
    </citation>
    <scope>NUCLEOTIDE SEQUENCE [LARGE SCALE GENOMIC DNA]</scope>
    <source>
        <strain evidence="1">NJM9701</strain>
    </source>
</reference>
<dbReference type="AlphaFoldDB" id="A0A024TN80"/>
<organism evidence="1">
    <name type="scientific">Aphanomyces invadans</name>
    <dbReference type="NCBI Taxonomy" id="157072"/>
    <lineage>
        <taxon>Eukaryota</taxon>
        <taxon>Sar</taxon>
        <taxon>Stramenopiles</taxon>
        <taxon>Oomycota</taxon>
        <taxon>Saprolegniomycetes</taxon>
        <taxon>Saprolegniales</taxon>
        <taxon>Verrucalvaceae</taxon>
        <taxon>Aphanomyces</taxon>
    </lineage>
</organism>
<name>A0A024TN80_9STRA</name>
<sequence length="241" mass="26361">MPSRTVNDEDCRDYFLSARNGDPVDMTKLNQAMGKLKMDGCIISAESRVSKLVSDFEAALVHLNMEGFAETEPKLTVDFLMAAITPLAVQKRVRELMKLHENLIVGNVPLANFTQTDGRCFKCLSTDNNVFKCPKVASGEARLLMDRAKVIWAETKKESKPGRAVTIAKEVKTVANETTAILCAARVLCTANQVVAMDASFDSGADQSVIPLRTLKRLQDAGRDMVVTELPAPISLVQATQ</sequence>
<gene>
    <name evidence="1" type="ORF">H310_11304</name>
</gene>
<evidence type="ECO:0000313" key="1">
    <source>
        <dbReference type="EMBL" id="ETV95434.1"/>
    </source>
</evidence>
<dbReference type="VEuPathDB" id="FungiDB:H310_11304"/>
<dbReference type="GeneID" id="20088354"/>
<accession>A0A024TN80</accession>
<dbReference type="RefSeq" id="XP_008876135.1">
    <property type="nucleotide sequence ID" value="XM_008877913.1"/>
</dbReference>
<proteinExistence type="predicted"/>